<dbReference type="GO" id="GO:0008360">
    <property type="term" value="P:regulation of cell shape"/>
    <property type="evidence" value="ECO:0007669"/>
    <property type="project" value="UniProtKB-KW"/>
</dbReference>
<gene>
    <name evidence="10" type="primary">murF</name>
    <name evidence="15" type="ORF">MED217_03650</name>
</gene>
<dbReference type="SUPFAM" id="SSF53244">
    <property type="entry name" value="MurD-like peptide ligases, peptide-binding domain"/>
    <property type="match status" value="1"/>
</dbReference>
<dbReference type="InterPro" id="IPR051046">
    <property type="entry name" value="MurCDEF_CellWall_CoF430Synth"/>
</dbReference>
<dbReference type="AlphaFoldDB" id="A3XQP3"/>
<evidence type="ECO:0000313" key="15">
    <source>
        <dbReference type="EMBL" id="EAQ48080.1"/>
    </source>
</evidence>
<evidence type="ECO:0000259" key="14">
    <source>
        <dbReference type="Pfam" id="PF08245"/>
    </source>
</evidence>
<evidence type="ECO:0000256" key="3">
    <source>
        <dbReference type="ARBA" id="ARBA00022618"/>
    </source>
</evidence>
<dbReference type="SUPFAM" id="SSF63418">
    <property type="entry name" value="MurE/MurF N-terminal domain"/>
    <property type="match status" value="1"/>
</dbReference>
<dbReference type="HAMAP" id="MF_02019">
    <property type="entry name" value="MurF"/>
    <property type="match status" value="1"/>
</dbReference>
<keyword evidence="2 10" id="KW-0436">Ligase</keyword>
<accession>A3XQP3</accession>
<dbReference type="GO" id="GO:0009252">
    <property type="term" value="P:peptidoglycan biosynthetic process"/>
    <property type="evidence" value="ECO:0007669"/>
    <property type="project" value="UniProtKB-UniRule"/>
</dbReference>
<dbReference type="NCBIfam" id="TIGR01143">
    <property type="entry name" value="murF"/>
    <property type="match status" value="1"/>
</dbReference>
<evidence type="ECO:0000256" key="1">
    <source>
        <dbReference type="ARBA" id="ARBA00022490"/>
    </source>
</evidence>
<dbReference type="UniPathway" id="UPA00219"/>
<dbReference type="InterPro" id="IPR000713">
    <property type="entry name" value="Mur_ligase_N"/>
</dbReference>
<dbReference type="Pfam" id="PF01225">
    <property type="entry name" value="Mur_ligase"/>
    <property type="match status" value="1"/>
</dbReference>
<comment type="function">
    <text evidence="10 11">Involved in cell wall formation. Catalyzes the final step in the synthesis of UDP-N-acetylmuramoyl-pentapeptide, the precursor of murein.</text>
</comment>
<dbReference type="Gene3D" id="3.40.1190.10">
    <property type="entry name" value="Mur-like, catalytic domain"/>
    <property type="match status" value="1"/>
</dbReference>
<evidence type="ECO:0000256" key="8">
    <source>
        <dbReference type="ARBA" id="ARBA00023306"/>
    </source>
</evidence>
<evidence type="ECO:0000256" key="7">
    <source>
        <dbReference type="ARBA" id="ARBA00022984"/>
    </source>
</evidence>
<organism evidence="15 16">
    <name type="scientific">Leeuwenhoekiella blandensis (strain CECT 7118 / CCUG 51940 / KCTC 22103 / MED217)</name>
    <name type="common">Flavobacterium sp. (strain MED217)</name>
    <dbReference type="NCBI Taxonomy" id="398720"/>
    <lineage>
        <taxon>Bacteria</taxon>
        <taxon>Pseudomonadati</taxon>
        <taxon>Bacteroidota</taxon>
        <taxon>Flavobacteriia</taxon>
        <taxon>Flavobacteriales</taxon>
        <taxon>Flavobacteriaceae</taxon>
        <taxon>Leeuwenhoekiella</taxon>
    </lineage>
</organism>
<evidence type="ECO:0000256" key="11">
    <source>
        <dbReference type="RuleBase" id="RU004136"/>
    </source>
</evidence>
<keyword evidence="1 10" id="KW-0963">Cytoplasm</keyword>
<dbReference type="InterPro" id="IPR013221">
    <property type="entry name" value="Mur_ligase_cen"/>
</dbReference>
<name>A3XQP3_LEEBM</name>
<evidence type="ECO:0000256" key="9">
    <source>
        <dbReference type="ARBA" id="ARBA00023316"/>
    </source>
</evidence>
<dbReference type="Pfam" id="PF08245">
    <property type="entry name" value="Mur_ligase_M"/>
    <property type="match status" value="1"/>
</dbReference>
<dbReference type="InterPro" id="IPR004101">
    <property type="entry name" value="Mur_ligase_C"/>
</dbReference>
<comment type="similarity">
    <text evidence="10">Belongs to the MurCDEF family. MurF subfamily.</text>
</comment>
<comment type="caution">
    <text evidence="15">The sequence shown here is derived from an EMBL/GenBank/DDBJ whole genome shotgun (WGS) entry which is preliminary data.</text>
</comment>
<keyword evidence="3 10" id="KW-0132">Cell division</keyword>
<keyword evidence="5 10" id="KW-0067">ATP-binding</keyword>
<dbReference type="Pfam" id="PF02875">
    <property type="entry name" value="Mur_ligase_C"/>
    <property type="match status" value="1"/>
</dbReference>
<comment type="pathway">
    <text evidence="10 11">Cell wall biogenesis; peptidoglycan biosynthesis.</text>
</comment>
<dbReference type="Proteomes" id="UP000001601">
    <property type="component" value="Unassembled WGS sequence"/>
</dbReference>
<dbReference type="Gene3D" id="3.40.1390.10">
    <property type="entry name" value="MurE/MurF, N-terminal domain"/>
    <property type="match status" value="1"/>
</dbReference>
<keyword evidence="6 10" id="KW-0133">Cell shape</keyword>
<proteinExistence type="inferred from homology"/>
<dbReference type="SUPFAM" id="SSF53623">
    <property type="entry name" value="MurD-like peptide ligases, catalytic domain"/>
    <property type="match status" value="1"/>
</dbReference>
<dbReference type="GO" id="GO:0047480">
    <property type="term" value="F:UDP-N-acetylmuramoyl-tripeptide-D-alanyl-D-alanine ligase activity"/>
    <property type="evidence" value="ECO:0007669"/>
    <property type="project" value="UniProtKB-UniRule"/>
</dbReference>
<dbReference type="GO" id="GO:0071555">
    <property type="term" value="P:cell wall organization"/>
    <property type="evidence" value="ECO:0007669"/>
    <property type="project" value="UniProtKB-KW"/>
</dbReference>
<evidence type="ECO:0000256" key="10">
    <source>
        <dbReference type="HAMAP-Rule" id="MF_02019"/>
    </source>
</evidence>
<feature type="domain" description="Mur ligase C-terminal" evidence="13">
    <location>
        <begin position="316"/>
        <end position="435"/>
    </location>
</feature>
<dbReference type="GO" id="GO:0005524">
    <property type="term" value="F:ATP binding"/>
    <property type="evidence" value="ECO:0007669"/>
    <property type="project" value="UniProtKB-UniRule"/>
</dbReference>
<dbReference type="PANTHER" id="PTHR43024">
    <property type="entry name" value="UDP-N-ACETYLMURAMOYL-TRIPEPTIDE--D-ALANYL-D-ALANINE LIGASE"/>
    <property type="match status" value="1"/>
</dbReference>
<dbReference type="eggNOG" id="COG0770">
    <property type="taxonomic scope" value="Bacteria"/>
</dbReference>
<sequence>MGMPFSADRLVLRLFTSTMSIQDLHALFLQSDGISTDTRKIEPNTLFFALKGANFNGNSFAQQALKSGASHAVIDEEEYHLKDKTILVEDVLQTLQDLAHAHRKYLDIPVLALTGSNGKTTTKELINSVLSKKFKTTATQGNLNNHIGVPLTLLSMNKNTEMGIVEMGANHIGEIADLTAIAAPDFGYITNFGKAHLEGFGSVQGVIKGKSELYDYLIAHKGTLFLNLDDPIQAEKLGSTHTFCFSAHQETDLNIVYHTAQPFANFQFDEITVNSNLMGQYNTINLAAAAAIGTFFKISAEDIKEALEAYVPKNNRSQIINNGDQTIILDAYNANPTSMEAALRNFAGLERQGPKIAFLGDMFELGETSAYEHQFIANLAAQLDIDHLILLGSHFEKTNTTAFKFTDVNQLKEQNLPVSLQKALADATILIKGSRGMKLETLLDLVQ</sequence>
<keyword evidence="4 10" id="KW-0547">Nucleotide-binding</keyword>
<dbReference type="InterPro" id="IPR036615">
    <property type="entry name" value="Mur_ligase_C_dom_sf"/>
</dbReference>
<dbReference type="GO" id="GO:0051301">
    <property type="term" value="P:cell division"/>
    <property type="evidence" value="ECO:0007669"/>
    <property type="project" value="UniProtKB-KW"/>
</dbReference>
<protein>
    <recommendedName>
        <fullName evidence="10 11">UDP-N-acetylmuramoyl-tripeptide--D-alanyl-D-alanine ligase</fullName>
        <ecNumber evidence="10 11">6.3.2.10</ecNumber>
    </recommendedName>
    <alternativeName>
        <fullName evidence="10">D-alanyl-D-alanine-adding enzyme</fullName>
    </alternativeName>
</protein>
<dbReference type="InterPro" id="IPR005863">
    <property type="entry name" value="UDP-N-AcMur_synth"/>
</dbReference>
<dbReference type="Gene3D" id="3.90.190.20">
    <property type="entry name" value="Mur ligase, C-terminal domain"/>
    <property type="match status" value="1"/>
</dbReference>
<evidence type="ECO:0000256" key="5">
    <source>
        <dbReference type="ARBA" id="ARBA00022840"/>
    </source>
</evidence>
<dbReference type="InterPro" id="IPR036565">
    <property type="entry name" value="Mur-like_cat_sf"/>
</dbReference>
<dbReference type="GO" id="GO:0008766">
    <property type="term" value="F:UDP-N-acetylmuramoylalanyl-D-glutamyl-2,6-diaminopimelate-D-alanyl-D-alanine ligase activity"/>
    <property type="evidence" value="ECO:0007669"/>
    <property type="project" value="RHEA"/>
</dbReference>
<dbReference type="HOGENOM" id="CLU_031507_1_1_10"/>
<dbReference type="GO" id="GO:0005737">
    <property type="term" value="C:cytoplasm"/>
    <property type="evidence" value="ECO:0007669"/>
    <property type="project" value="UniProtKB-SubCell"/>
</dbReference>
<evidence type="ECO:0000256" key="6">
    <source>
        <dbReference type="ARBA" id="ARBA00022960"/>
    </source>
</evidence>
<dbReference type="RefSeq" id="WP_009779121.1">
    <property type="nucleotide sequence ID" value="NZ_CH672395.1"/>
</dbReference>
<evidence type="ECO:0000259" key="12">
    <source>
        <dbReference type="Pfam" id="PF01225"/>
    </source>
</evidence>
<dbReference type="InterPro" id="IPR035911">
    <property type="entry name" value="MurE/MurF_N"/>
</dbReference>
<keyword evidence="7 10" id="KW-0573">Peptidoglycan synthesis</keyword>
<comment type="catalytic activity">
    <reaction evidence="10 11">
        <text>D-alanyl-D-alanine + UDP-N-acetyl-alpha-D-muramoyl-L-alanyl-gamma-D-glutamyl-meso-2,6-diaminopimelate + ATP = UDP-N-acetyl-alpha-D-muramoyl-L-alanyl-gamma-D-glutamyl-meso-2,6-diaminopimeloyl-D-alanyl-D-alanine + ADP + phosphate + H(+)</text>
        <dbReference type="Rhea" id="RHEA:28374"/>
        <dbReference type="ChEBI" id="CHEBI:15378"/>
        <dbReference type="ChEBI" id="CHEBI:30616"/>
        <dbReference type="ChEBI" id="CHEBI:43474"/>
        <dbReference type="ChEBI" id="CHEBI:57822"/>
        <dbReference type="ChEBI" id="CHEBI:61386"/>
        <dbReference type="ChEBI" id="CHEBI:83905"/>
        <dbReference type="ChEBI" id="CHEBI:456216"/>
        <dbReference type="EC" id="6.3.2.10"/>
    </reaction>
</comment>
<evidence type="ECO:0000256" key="2">
    <source>
        <dbReference type="ARBA" id="ARBA00022598"/>
    </source>
</evidence>
<dbReference type="EC" id="6.3.2.10" evidence="10 11"/>
<keyword evidence="9 10" id="KW-0961">Cell wall biogenesis/degradation</keyword>
<evidence type="ECO:0000313" key="16">
    <source>
        <dbReference type="Proteomes" id="UP000001601"/>
    </source>
</evidence>
<dbReference type="STRING" id="398720.MED217_03650"/>
<feature type="binding site" evidence="10">
    <location>
        <begin position="115"/>
        <end position="121"/>
    </location>
    <ligand>
        <name>ATP</name>
        <dbReference type="ChEBI" id="CHEBI:30616"/>
    </ligand>
</feature>
<feature type="domain" description="Mur ligase N-terminal catalytic" evidence="12">
    <location>
        <begin position="33"/>
        <end position="102"/>
    </location>
</feature>
<dbReference type="EMBL" id="AANC01000010">
    <property type="protein sequence ID" value="EAQ48080.1"/>
    <property type="molecule type" value="Genomic_DNA"/>
</dbReference>
<keyword evidence="16" id="KW-1185">Reference proteome</keyword>
<evidence type="ECO:0000256" key="4">
    <source>
        <dbReference type="ARBA" id="ARBA00022741"/>
    </source>
</evidence>
<dbReference type="PANTHER" id="PTHR43024:SF1">
    <property type="entry name" value="UDP-N-ACETYLMURAMOYL-TRIPEPTIDE--D-ALANYL-D-ALANINE LIGASE"/>
    <property type="match status" value="1"/>
</dbReference>
<reference evidence="15 16" key="1">
    <citation type="journal article" date="2007" name="Nature">
        <title>Light stimulates growth of proteorhodopsin-containing marine Flavobacteria.</title>
        <authorList>
            <person name="Gomez-Consarnau L."/>
            <person name="Gonzalez J.M."/>
            <person name="Coll-Llado M."/>
            <person name="Gourdon P."/>
            <person name="Pascher T."/>
            <person name="Neutze R."/>
            <person name="Pedros-Alio C."/>
            <person name="Pinhassi J."/>
        </authorList>
    </citation>
    <scope>NUCLEOTIDE SEQUENCE [LARGE SCALE GENOMIC DNA]</scope>
    <source>
        <strain evidence="15 16">MED217</strain>
    </source>
</reference>
<evidence type="ECO:0000259" key="13">
    <source>
        <dbReference type="Pfam" id="PF02875"/>
    </source>
</evidence>
<comment type="subcellular location">
    <subcellularLocation>
        <location evidence="10 11">Cytoplasm</location>
    </subcellularLocation>
</comment>
<feature type="domain" description="Mur ligase central" evidence="14">
    <location>
        <begin position="114"/>
        <end position="292"/>
    </location>
</feature>
<keyword evidence="8 10" id="KW-0131">Cell cycle</keyword>